<feature type="compositionally biased region" description="Acidic residues" evidence="6">
    <location>
        <begin position="1127"/>
        <end position="1138"/>
    </location>
</feature>
<dbReference type="PROSITE" id="PS51184">
    <property type="entry name" value="JMJC"/>
    <property type="match status" value="1"/>
</dbReference>
<dbReference type="InterPro" id="IPR003347">
    <property type="entry name" value="JmjC_dom"/>
</dbReference>
<evidence type="ECO:0000313" key="9">
    <source>
        <dbReference type="Proteomes" id="UP001281003"/>
    </source>
</evidence>
<evidence type="ECO:0000256" key="6">
    <source>
        <dbReference type="SAM" id="MobiDB-lite"/>
    </source>
</evidence>
<sequence length="1475" mass="164822">MPAASHPQAKFDPIPPDLDLHALVEKTPNFHWVLRVSAAQIRNIGPQEFERLVYLHVIRGGKPLVIEKWNDRLPKTLFSAEWLEDTYNKKQENVRDIVAQTDIPMTMGHYLRSMKQLTNQWTPNNFRDERRQRLYLKDIDCPPEWHERLQKIIPTNLFYMNDNLDRKASRPRYDDFDYVEEKSCAPAGDLMSSLPEEMRAQNLMCYVGHEGTYTPAHREMCASLGQNIMVDASGDENGEKPGSSIWFMTETKDREVVREYFLSILGHDIEIEKHFAQINAWKKANFPVYIVEQKVGDFVLVPPLAPHQVWNRGTRTIKVAWNRTTAETLEMALHEALPKARLVCRDEQYKNKAIIYFTLQKYYNQMIEMEQNADIGLLGFGQDLMKNSFRMTQIAKDFKALFRLFTEILVDEMFATKEKEIEYVEFDSCITCSYCRANIFNRFLTCKHCVRTLVTGDEDTYDICMECYAMGRSCLCVSNLTWCEQWKWSDLVDRYEEWRALIIKNDGYVDYDTSPLPLELARKKTGKKSVAQICQEQLRRRPWKDISKLDKPEAEPEHSEPEVDENGKPKKKPRRKKKKGDVYRCHVCQHKDYTYKLAFCSNPGCAEAYCYGVLYRAFDLMPQEVLQNERWECPRCLKICNCGACRRLKNGNVPYQPKNTLLGHDTRPIADDRSVETLVDFKVHNLQWLKTFGEDGRSVQSKRLQKLQQQAEAEKAKNADHIDVPALQNGEQAAGAENPDEVLQQSIAKELGEGQERPDVEMTGTSDDQARAAPSAGPAEVADMSIAPEDADQSAYPDPSMFGQERMLGMGYYQQDDDSPDKILFDPYQRPTAEELVVDEEPELMSEYLKKQLRLAKRRARHAEDDDPDFAAPRSHHRKKPKLDKQANPPPTRDGQGDALENMDPALFDQTMTDVGGDVRAESAQAGASQPADGQPAEGEAAGEESRGGQRLYPANVPTLRHARPKISYRVDEDGEEEFNDILIPRSQRPEYRAAAAPANVVQSIEGPTGPKDPLDLASAAVLAIAGGGGNRSNEASQEPKSARAAAAPSGPSKLRGPAKLRGPNKLRGPHKKRGRPPGRPKRTEVQHTEDEAEFTESEEEAHEAPEPTKRRGRPPRASLAARDADTAGEDNDDEDIDAQLAQELDGFDENGEVVERNGDASQAPKRRGRPPKNGVKKVTVEASSRPPMLSLAERMKLRGKKFKIGERKSTGGTPAKAVSKPAESVEKSASPAVSGRASRGAVKETSLPVRESPRTTRTRTTSVSRRTAEPADEESHHSEAEPEPEQEKEKSLSPARRSVSRATSVRISAPREEASPSKSPEPERSPSVSVSPSPEPPSRAPAAPSVTRMSISPSPSPSRSPSPPPPPPKPAGPTVVRLMDTEDEESDYGGGYSGSRSPSRSRSERSGSEGASGTGSEDEPSSDSDSDDEDIPARKESVRQSFASRGRGGGVSMASRGRGAFRGRGRGRGRPRGS</sequence>
<dbReference type="GO" id="GO:0005634">
    <property type="term" value="C:nucleus"/>
    <property type="evidence" value="ECO:0007669"/>
    <property type="project" value="UniProtKB-SubCell"/>
</dbReference>
<feature type="compositionally biased region" description="Basic and acidic residues" evidence="6">
    <location>
        <begin position="1310"/>
        <end position="1325"/>
    </location>
</feature>
<feature type="compositionally biased region" description="Basic and acidic residues" evidence="6">
    <location>
        <begin position="549"/>
        <end position="568"/>
    </location>
</feature>
<evidence type="ECO:0000256" key="5">
    <source>
        <dbReference type="SAM" id="Coils"/>
    </source>
</evidence>
<keyword evidence="5" id="KW-0175">Coiled coil</keyword>
<evidence type="ECO:0000256" key="2">
    <source>
        <dbReference type="ARBA" id="ARBA00023015"/>
    </source>
</evidence>
<dbReference type="InterPro" id="IPR018866">
    <property type="entry name" value="Znf-4CXXC_R1"/>
</dbReference>
<keyword evidence="3" id="KW-0804">Transcription</keyword>
<feature type="region of interest" description="Disordered" evidence="6">
    <location>
        <begin position="855"/>
        <end position="972"/>
    </location>
</feature>
<evidence type="ECO:0000256" key="1">
    <source>
        <dbReference type="ARBA" id="ARBA00004123"/>
    </source>
</evidence>
<keyword evidence="2" id="KW-0805">Transcription regulation</keyword>
<dbReference type="Gene3D" id="2.60.120.650">
    <property type="entry name" value="Cupin"/>
    <property type="match status" value="1"/>
</dbReference>
<feature type="compositionally biased region" description="Low complexity" evidence="6">
    <location>
        <begin position="1036"/>
        <end position="1053"/>
    </location>
</feature>
<name>A0AAE0PC21_SORBR</name>
<evidence type="ECO:0000259" key="7">
    <source>
        <dbReference type="PROSITE" id="PS51184"/>
    </source>
</evidence>
<feature type="compositionally biased region" description="Basic residues" evidence="6">
    <location>
        <begin position="1057"/>
        <end position="1081"/>
    </location>
</feature>
<feature type="region of interest" description="Disordered" evidence="6">
    <location>
        <begin position="752"/>
        <end position="780"/>
    </location>
</feature>
<feature type="region of interest" description="Disordered" evidence="6">
    <location>
        <begin position="1027"/>
        <end position="1475"/>
    </location>
</feature>
<feature type="compositionally biased region" description="Acidic residues" evidence="6">
    <location>
        <begin position="1417"/>
        <end position="1431"/>
    </location>
</feature>
<feature type="compositionally biased region" description="Pro residues" evidence="6">
    <location>
        <begin position="1355"/>
        <end position="1372"/>
    </location>
</feature>
<dbReference type="Proteomes" id="UP001281003">
    <property type="component" value="Unassembled WGS sequence"/>
</dbReference>
<accession>A0AAE0PC21</accession>
<feature type="compositionally biased region" description="Acidic residues" evidence="6">
    <location>
        <begin position="1091"/>
        <end position="1102"/>
    </location>
</feature>
<feature type="region of interest" description="Disordered" evidence="6">
    <location>
        <begin position="549"/>
        <end position="577"/>
    </location>
</feature>
<evidence type="ECO:0000313" key="8">
    <source>
        <dbReference type="EMBL" id="KAK3397100.1"/>
    </source>
</evidence>
<comment type="caution">
    <text evidence="8">The sequence shown here is derived from an EMBL/GenBank/DDBJ whole genome shotgun (WGS) entry which is preliminary data.</text>
</comment>
<feature type="compositionally biased region" description="Low complexity" evidence="6">
    <location>
        <begin position="1296"/>
        <end position="1309"/>
    </location>
</feature>
<gene>
    <name evidence="8" type="ORF">B0T20DRAFT_440643</name>
</gene>
<evidence type="ECO:0000256" key="4">
    <source>
        <dbReference type="ARBA" id="ARBA00023242"/>
    </source>
</evidence>
<organism evidence="8 9">
    <name type="scientific">Sordaria brevicollis</name>
    <dbReference type="NCBI Taxonomy" id="83679"/>
    <lineage>
        <taxon>Eukaryota</taxon>
        <taxon>Fungi</taxon>
        <taxon>Dikarya</taxon>
        <taxon>Ascomycota</taxon>
        <taxon>Pezizomycotina</taxon>
        <taxon>Sordariomycetes</taxon>
        <taxon>Sordariomycetidae</taxon>
        <taxon>Sordariales</taxon>
        <taxon>Sordariaceae</taxon>
        <taxon>Sordaria</taxon>
    </lineage>
</organism>
<feature type="coiled-coil region" evidence="5">
    <location>
        <begin position="697"/>
        <end position="724"/>
    </location>
</feature>
<feature type="compositionally biased region" description="Low complexity" evidence="6">
    <location>
        <begin position="1341"/>
        <end position="1354"/>
    </location>
</feature>
<evidence type="ECO:0000256" key="3">
    <source>
        <dbReference type="ARBA" id="ARBA00023163"/>
    </source>
</evidence>
<dbReference type="Pfam" id="PF02373">
    <property type="entry name" value="JmjC"/>
    <property type="match status" value="1"/>
</dbReference>
<dbReference type="EMBL" id="JAUTDP010000008">
    <property type="protein sequence ID" value="KAK3397100.1"/>
    <property type="molecule type" value="Genomic_DNA"/>
</dbReference>
<feature type="compositionally biased region" description="Basic residues" evidence="6">
    <location>
        <begin position="1460"/>
        <end position="1475"/>
    </location>
</feature>
<feature type="domain" description="JmjC" evidence="7">
    <location>
        <begin position="168"/>
        <end position="340"/>
    </location>
</feature>
<dbReference type="SMART" id="SM00558">
    <property type="entry name" value="JmjC"/>
    <property type="match status" value="1"/>
</dbReference>
<keyword evidence="4" id="KW-0539">Nucleus</keyword>
<comment type="subcellular location">
    <subcellularLocation>
        <location evidence="1">Nucleus</location>
    </subcellularLocation>
</comment>
<protein>
    <recommendedName>
        <fullName evidence="7">JmjC domain-containing protein</fullName>
    </recommendedName>
</protein>
<feature type="compositionally biased region" description="Basic and acidic residues" evidence="6">
    <location>
        <begin position="1267"/>
        <end position="1292"/>
    </location>
</feature>
<proteinExistence type="predicted"/>
<reference evidence="8" key="2">
    <citation type="submission" date="2023-07" db="EMBL/GenBank/DDBJ databases">
        <authorList>
            <consortium name="Lawrence Berkeley National Laboratory"/>
            <person name="Haridas S."/>
            <person name="Hensen N."/>
            <person name="Bonometti L."/>
            <person name="Westerberg I."/>
            <person name="Brannstrom I.O."/>
            <person name="Guillou S."/>
            <person name="Cros-Aarteil S."/>
            <person name="Calhoun S."/>
            <person name="Kuo A."/>
            <person name="Mondo S."/>
            <person name="Pangilinan J."/>
            <person name="Riley R."/>
            <person name="LaButti K."/>
            <person name="Andreopoulos B."/>
            <person name="Lipzen A."/>
            <person name="Chen C."/>
            <person name="Yanf M."/>
            <person name="Daum C."/>
            <person name="Ng V."/>
            <person name="Clum A."/>
            <person name="Steindorff A."/>
            <person name="Ohm R."/>
            <person name="Martin F."/>
            <person name="Silar P."/>
            <person name="Natvig D."/>
            <person name="Lalanne C."/>
            <person name="Gautier V."/>
            <person name="Ament-velasquez S.L."/>
            <person name="Kruys A."/>
            <person name="Hutchinson M.I."/>
            <person name="Powell A.J."/>
            <person name="Barry K."/>
            <person name="Miller A.N."/>
            <person name="Grigoriev I.V."/>
            <person name="Debuchy R."/>
            <person name="Gladieux P."/>
            <person name="Thoren M.H."/>
            <person name="Johannesson H."/>
        </authorList>
    </citation>
    <scope>NUCLEOTIDE SEQUENCE</scope>
    <source>
        <strain evidence="8">FGSC 1904</strain>
    </source>
</reference>
<reference evidence="8" key="1">
    <citation type="journal article" date="2023" name="Mol. Phylogenet. Evol.">
        <title>Genome-scale phylogeny and comparative genomics of the fungal order Sordariales.</title>
        <authorList>
            <person name="Hensen N."/>
            <person name="Bonometti L."/>
            <person name="Westerberg I."/>
            <person name="Brannstrom I.O."/>
            <person name="Guillou S."/>
            <person name="Cros-Aarteil S."/>
            <person name="Calhoun S."/>
            <person name="Haridas S."/>
            <person name="Kuo A."/>
            <person name="Mondo S."/>
            <person name="Pangilinan J."/>
            <person name="Riley R."/>
            <person name="LaButti K."/>
            <person name="Andreopoulos B."/>
            <person name="Lipzen A."/>
            <person name="Chen C."/>
            <person name="Yan M."/>
            <person name="Daum C."/>
            <person name="Ng V."/>
            <person name="Clum A."/>
            <person name="Steindorff A."/>
            <person name="Ohm R.A."/>
            <person name="Martin F."/>
            <person name="Silar P."/>
            <person name="Natvig D.O."/>
            <person name="Lalanne C."/>
            <person name="Gautier V."/>
            <person name="Ament-Velasquez S.L."/>
            <person name="Kruys A."/>
            <person name="Hutchinson M.I."/>
            <person name="Powell A.J."/>
            <person name="Barry K."/>
            <person name="Miller A.N."/>
            <person name="Grigoriev I.V."/>
            <person name="Debuchy R."/>
            <person name="Gladieux P."/>
            <person name="Hiltunen Thoren M."/>
            <person name="Johannesson H."/>
        </authorList>
    </citation>
    <scope>NUCLEOTIDE SEQUENCE</scope>
    <source>
        <strain evidence="8">FGSC 1904</strain>
    </source>
</reference>
<dbReference type="SUPFAM" id="SSF51197">
    <property type="entry name" value="Clavaminate synthase-like"/>
    <property type="match status" value="1"/>
</dbReference>
<keyword evidence="9" id="KW-1185">Reference proteome</keyword>
<dbReference type="Pfam" id="PF10497">
    <property type="entry name" value="zf-4CXXC_R1"/>
    <property type="match status" value="1"/>
</dbReference>